<organism evidence="2">
    <name type="scientific">marine sediment metagenome</name>
    <dbReference type="NCBI Taxonomy" id="412755"/>
    <lineage>
        <taxon>unclassified sequences</taxon>
        <taxon>metagenomes</taxon>
        <taxon>ecological metagenomes</taxon>
    </lineage>
</organism>
<proteinExistence type="predicted"/>
<protein>
    <recommendedName>
        <fullName evidence="1">PIN domain-containing protein</fullName>
    </recommendedName>
</protein>
<comment type="caution">
    <text evidence="2">The sequence shown here is derived from an EMBL/GenBank/DDBJ whole genome shotgun (WGS) entry which is preliminary data.</text>
</comment>
<dbReference type="InterPro" id="IPR002716">
    <property type="entry name" value="PIN_dom"/>
</dbReference>
<dbReference type="Pfam" id="PF01850">
    <property type="entry name" value="PIN"/>
    <property type="match status" value="1"/>
</dbReference>
<dbReference type="EMBL" id="LAZR01002492">
    <property type="protein sequence ID" value="KKN29376.1"/>
    <property type="molecule type" value="Genomic_DNA"/>
</dbReference>
<dbReference type="Gene3D" id="3.40.50.1010">
    <property type="entry name" value="5'-nuclease"/>
    <property type="match status" value="1"/>
</dbReference>
<feature type="domain" description="PIN" evidence="1">
    <location>
        <begin position="9"/>
        <end position="114"/>
    </location>
</feature>
<gene>
    <name evidence="2" type="ORF">LCGC14_0844910</name>
</gene>
<sequence length="116" mass="13062">MKFPFKEVVFDGGSMIELLLSGNDSDLFKSILNDEIEPKTTNLAIIETQYILCRKIGMERVFEKVDNLIDSNFIEIQTLEQILKDISILKCNNPIALPDCVTIALAEKNNIPALFA</sequence>
<dbReference type="SUPFAM" id="SSF88723">
    <property type="entry name" value="PIN domain-like"/>
    <property type="match status" value="1"/>
</dbReference>
<name>A0A0F9RWS0_9ZZZZ</name>
<evidence type="ECO:0000313" key="2">
    <source>
        <dbReference type="EMBL" id="KKN29376.1"/>
    </source>
</evidence>
<dbReference type="AlphaFoldDB" id="A0A0F9RWS0"/>
<evidence type="ECO:0000259" key="1">
    <source>
        <dbReference type="Pfam" id="PF01850"/>
    </source>
</evidence>
<reference evidence="2" key="1">
    <citation type="journal article" date="2015" name="Nature">
        <title>Complex archaea that bridge the gap between prokaryotes and eukaryotes.</title>
        <authorList>
            <person name="Spang A."/>
            <person name="Saw J.H."/>
            <person name="Jorgensen S.L."/>
            <person name="Zaremba-Niedzwiedzka K."/>
            <person name="Martijn J."/>
            <person name="Lind A.E."/>
            <person name="van Eijk R."/>
            <person name="Schleper C."/>
            <person name="Guy L."/>
            <person name="Ettema T.J."/>
        </authorList>
    </citation>
    <scope>NUCLEOTIDE SEQUENCE</scope>
</reference>
<accession>A0A0F9RWS0</accession>
<dbReference type="InterPro" id="IPR029060">
    <property type="entry name" value="PIN-like_dom_sf"/>
</dbReference>